<keyword evidence="4" id="KW-1185">Reference proteome</keyword>
<dbReference type="GO" id="GO:0004252">
    <property type="term" value="F:serine-type endopeptidase activity"/>
    <property type="evidence" value="ECO:0007669"/>
    <property type="project" value="TreeGrafter"/>
</dbReference>
<name>A0A1Q5Q016_9ACTO</name>
<dbReference type="AlphaFoldDB" id="A0A1Q5Q016"/>
<evidence type="ECO:0000256" key="1">
    <source>
        <dbReference type="ARBA" id="ARBA00022801"/>
    </source>
</evidence>
<dbReference type="Gene3D" id="3.40.50.1820">
    <property type="entry name" value="alpha/beta hydrolase"/>
    <property type="match status" value="1"/>
</dbReference>
<keyword evidence="1" id="KW-0378">Hydrolase</keyword>
<dbReference type="Pfam" id="PF00326">
    <property type="entry name" value="Peptidase_S9"/>
    <property type="match status" value="1"/>
</dbReference>
<dbReference type="Proteomes" id="UP000185628">
    <property type="component" value="Unassembled WGS sequence"/>
</dbReference>
<dbReference type="PANTHER" id="PTHR42776">
    <property type="entry name" value="SERINE PEPTIDASE S9 FAMILY MEMBER"/>
    <property type="match status" value="1"/>
</dbReference>
<evidence type="ECO:0000313" key="4">
    <source>
        <dbReference type="Proteomes" id="UP000185628"/>
    </source>
</evidence>
<evidence type="ECO:0000313" key="3">
    <source>
        <dbReference type="EMBL" id="OKL53214.1"/>
    </source>
</evidence>
<dbReference type="InterPro" id="IPR001375">
    <property type="entry name" value="Peptidase_S9_cat"/>
</dbReference>
<organism evidence="3 4">
    <name type="scientific">Bowdeniella nasicola</name>
    <dbReference type="NCBI Taxonomy" id="208480"/>
    <lineage>
        <taxon>Bacteria</taxon>
        <taxon>Bacillati</taxon>
        <taxon>Actinomycetota</taxon>
        <taxon>Actinomycetes</taxon>
        <taxon>Actinomycetales</taxon>
        <taxon>Actinomycetaceae</taxon>
        <taxon>Bowdeniella</taxon>
    </lineage>
</organism>
<dbReference type="InterPro" id="IPR029058">
    <property type="entry name" value="AB_hydrolase_fold"/>
</dbReference>
<protein>
    <recommendedName>
        <fullName evidence="2">Peptidase S9 prolyl oligopeptidase catalytic domain-containing protein</fullName>
    </recommendedName>
</protein>
<gene>
    <name evidence="3" type="ORF">BSZ39_10670</name>
</gene>
<dbReference type="EMBL" id="MQVR01000077">
    <property type="protein sequence ID" value="OKL53214.1"/>
    <property type="molecule type" value="Genomic_DNA"/>
</dbReference>
<dbReference type="GO" id="GO:0006508">
    <property type="term" value="P:proteolysis"/>
    <property type="evidence" value="ECO:0007669"/>
    <property type="project" value="InterPro"/>
</dbReference>
<accession>A0A1Q5Q016</accession>
<proteinExistence type="predicted"/>
<feature type="domain" description="Peptidase S9 prolyl oligopeptidase catalytic" evidence="2">
    <location>
        <begin position="251"/>
        <end position="329"/>
    </location>
</feature>
<dbReference type="SUPFAM" id="SSF53474">
    <property type="entry name" value="alpha/beta-Hydrolases"/>
    <property type="match status" value="1"/>
</dbReference>
<evidence type="ECO:0000259" key="2">
    <source>
        <dbReference type="Pfam" id="PF00326"/>
    </source>
</evidence>
<dbReference type="PANTHER" id="PTHR42776:SF27">
    <property type="entry name" value="DIPEPTIDYL PEPTIDASE FAMILY MEMBER 6"/>
    <property type="match status" value="1"/>
</dbReference>
<comment type="caution">
    <text evidence="3">The sequence shown here is derived from an EMBL/GenBank/DDBJ whole genome shotgun (WGS) entry which is preliminary data.</text>
</comment>
<sequence length="334" mass="36026">MHPVDLSLIRQSGAPTIAPDGSRIVVAITRPDFATDSNVSLLREFACHGQTSGEITPGAGRCRPDIEPAAEPPRILPGYRGRYNGRGYIFDRPHHLFHVPVAAVHEDPDFEPVGRAAALADGDDVERFEVALPRPTRLTSGDVGFPLTDVTSSGRHVLAIAGLHEDHDTNLRTDLFAIHVKTKGEDSDAPIAVTTSDGADVLLGVSGACPPQDAPKRTRLPDFARGLRSTTILPAAERIYPSKDDYPVHGRAIRQALGTLDADDVLAFLDGVLAEFDQLDAERLGIMGGSYGGYLTAWIIAHDHRFRGAIVERAYLDPAAFVGPSDIGWFFSDE</sequence>
<reference evidence="4" key="1">
    <citation type="submission" date="2016-12" db="EMBL/GenBank/DDBJ databases">
        <authorList>
            <person name="Meng X."/>
        </authorList>
    </citation>
    <scope>NUCLEOTIDE SEQUENCE [LARGE SCALE GENOMIC DNA]</scope>
    <source>
        <strain evidence="4">DSM 19116</strain>
    </source>
</reference>